<evidence type="ECO:0000256" key="1">
    <source>
        <dbReference type="SAM" id="MobiDB-lite"/>
    </source>
</evidence>
<evidence type="ECO:0000313" key="3">
    <source>
        <dbReference type="Proteomes" id="UP000653454"/>
    </source>
</evidence>
<name>A0A8S4G6K1_PLUXY</name>
<protein>
    <submittedName>
        <fullName evidence="2">(diamondback moth) hypothetical protein</fullName>
    </submittedName>
</protein>
<organism evidence="2 3">
    <name type="scientific">Plutella xylostella</name>
    <name type="common">Diamondback moth</name>
    <name type="synonym">Plutella maculipennis</name>
    <dbReference type="NCBI Taxonomy" id="51655"/>
    <lineage>
        <taxon>Eukaryota</taxon>
        <taxon>Metazoa</taxon>
        <taxon>Ecdysozoa</taxon>
        <taxon>Arthropoda</taxon>
        <taxon>Hexapoda</taxon>
        <taxon>Insecta</taxon>
        <taxon>Pterygota</taxon>
        <taxon>Neoptera</taxon>
        <taxon>Endopterygota</taxon>
        <taxon>Lepidoptera</taxon>
        <taxon>Glossata</taxon>
        <taxon>Ditrysia</taxon>
        <taxon>Yponomeutoidea</taxon>
        <taxon>Plutellidae</taxon>
        <taxon>Plutella</taxon>
    </lineage>
</organism>
<dbReference type="PANTHER" id="PTHR34239">
    <property type="entry name" value="APPLE DOMAIN-CONTAINING PROTEIN"/>
    <property type="match status" value="1"/>
</dbReference>
<evidence type="ECO:0000313" key="2">
    <source>
        <dbReference type="EMBL" id="CAG9136276.1"/>
    </source>
</evidence>
<dbReference type="EMBL" id="CAJHNJ030000132">
    <property type="protein sequence ID" value="CAG9136276.1"/>
    <property type="molecule type" value="Genomic_DNA"/>
</dbReference>
<proteinExistence type="predicted"/>
<keyword evidence="3" id="KW-1185">Reference proteome</keyword>
<dbReference type="Proteomes" id="UP000653454">
    <property type="component" value="Unassembled WGS sequence"/>
</dbReference>
<feature type="region of interest" description="Disordered" evidence="1">
    <location>
        <begin position="24"/>
        <end position="51"/>
    </location>
</feature>
<dbReference type="AlphaFoldDB" id="A0A8S4G6K1"/>
<reference evidence="2" key="1">
    <citation type="submission" date="2020-11" db="EMBL/GenBank/DDBJ databases">
        <authorList>
            <person name="Whiteford S."/>
        </authorList>
    </citation>
    <scope>NUCLEOTIDE SEQUENCE</scope>
</reference>
<gene>
    <name evidence="2" type="ORF">PLXY2_LOCUS14515</name>
</gene>
<dbReference type="PANTHER" id="PTHR34239:SF2">
    <property type="entry name" value="TRANSPOSABLE ELEMENT P TRANSPOSASE_THAP9 CONSERVED DOMAIN-CONTAINING PROTEIN"/>
    <property type="match status" value="1"/>
</dbReference>
<accession>A0A8S4G6K1</accession>
<sequence length="358" mass="39375">MPKRSAEAQIERYAKKIRKIEEKQRRRRIVTPFDSSSDSDEGNEDTGQAVENDGNDILEAAPVVPDTIAVCSDTPDQNMDQPVMQDVSLANEDPEVDPDLLSALGESVSDTPDYGDNIHENLSKLWLPLLKKGMPKDSKEKTLKDYLVPDNCRLLQAPKLNAEISAWAPAMVRNRDKTLAASQQQLGLGITAINRGIDILLKSEDKVQAMKHLSNGCRLLCDSHYLATQSRIKLITPSLDITFLNVVNESERDETLFGSSLSEKIKAAKAIEKRGLQIKKPAKPQKPATPQPGARSASFQGNWTAPPPRYPTNRGGRGGYRRPPPPPAAGRRSYAPPAHHPVRPAAQDKTRASGHAQH</sequence>
<feature type="region of interest" description="Disordered" evidence="1">
    <location>
        <begin position="275"/>
        <end position="358"/>
    </location>
</feature>
<comment type="caution">
    <text evidence="2">The sequence shown here is derived from an EMBL/GenBank/DDBJ whole genome shotgun (WGS) entry which is preliminary data.</text>
</comment>